<comment type="caution">
    <text evidence="1">The sequence shown here is derived from an EMBL/GenBank/DDBJ whole genome shotgun (WGS) entry which is preliminary data.</text>
</comment>
<evidence type="ECO:0000313" key="1">
    <source>
        <dbReference type="EMBL" id="PXF62022.1"/>
    </source>
</evidence>
<name>A0AC61L6F3_9EURY</name>
<accession>A0AC61L6F3</accession>
<dbReference type="Proteomes" id="UP000248329">
    <property type="component" value="Unassembled WGS sequence"/>
</dbReference>
<dbReference type="EMBL" id="PQXF01000002">
    <property type="protein sequence ID" value="PXF62022.1"/>
    <property type="molecule type" value="Genomic_DNA"/>
</dbReference>
<gene>
    <name evidence="1" type="ORF">C4B59_02035</name>
</gene>
<organism evidence="1 2">
    <name type="scientific">Candidatus Methanogaster sp</name>
    <dbReference type="NCBI Taxonomy" id="3386292"/>
    <lineage>
        <taxon>Archaea</taxon>
        <taxon>Methanobacteriati</taxon>
        <taxon>Methanobacteriota</taxon>
        <taxon>Stenosarchaea group</taxon>
        <taxon>Methanomicrobia</taxon>
        <taxon>Methanosarcinales</taxon>
        <taxon>ANME-2 cluster</taxon>
        <taxon>Candidatus Methanogasteraceae</taxon>
        <taxon>Candidatus Methanogaster</taxon>
    </lineage>
</organism>
<reference evidence="1" key="1">
    <citation type="submission" date="2018-01" db="EMBL/GenBank/DDBJ databases">
        <authorList>
            <person name="Krukenberg V."/>
        </authorList>
    </citation>
    <scope>NUCLEOTIDE SEQUENCE</scope>
    <source>
        <strain evidence="1">E20ANME2</strain>
    </source>
</reference>
<evidence type="ECO:0000313" key="2">
    <source>
        <dbReference type="Proteomes" id="UP000248329"/>
    </source>
</evidence>
<proteinExistence type="predicted"/>
<sequence length="67" mass="7254">MHCCKKGADMTAEIAIMKKEAIAIAADSAVTLREEKIFTSANKIFSLSKYHPVGGMVYGNDTFMGIP</sequence>
<protein>
    <submittedName>
        <fullName evidence="1">Uncharacterized protein</fullName>
    </submittedName>
</protein>